<dbReference type="Proteomes" id="UP000017548">
    <property type="component" value="Unassembled WGS sequence"/>
</dbReference>
<proteinExistence type="predicted"/>
<accession>A0ABN0PLC0</accession>
<dbReference type="SUPFAM" id="SSF56935">
    <property type="entry name" value="Porins"/>
    <property type="match status" value="1"/>
</dbReference>
<dbReference type="NCBIfam" id="TIGR02001">
    <property type="entry name" value="gcw_chp"/>
    <property type="match status" value="1"/>
</dbReference>
<dbReference type="Pfam" id="PF09694">
    <property type="entry name" value="Gcw_chp"/>
    <property type="match status" value="1"/>
</dbReference>
<keyword evidence="2" id="KW-1185">Reference proteome</keyword>
<evidence type="ECO:0000313" key="1">
    <source>
        <dbReference type="EMBL" id="ESE40741.1"/>
    </source>
</evidence>
<gene>
    <name evidence="1" type="ORF">SHD_2626</name>
</gene>
<protein>
    <submittedName>
        <fullName evidence="1">Tigr02001 family outer membrane protein</fullName>
    </submittedName>
</protein>
<dbReference type="EMBL" id="AXZL01000069">
    <property type="protein sequence ID" value="ESE40741.1"/>
    <property type="molecule type" value="Genomic_DNA"/>
</dbReference>
<dbReference type="InterPro" id="IPR010239">
    <property type="entry name" value="CHP02001"/>
</dbReference>
<name>A0ABN0PLC0_9GAMM</name>
<organism evidence="1 2">
    <name type="scientific">Shewanella decolorationis S12</name>
    <dbReference type="NCBI Taxonomy" id="1353536"/>
    <lineage>
        <taxon>Bacteria</taxon>
        <taxon>Pseudomonadati</taxon>
        <taxon>Pseudomonadota</taxon>
        <taxon>Gammaproteobacteria</taxon>
        <taxon>Alteromonadales</taxon>
        <taxon>Shewanellaceae</taxon>
        <taxon>Shewanella</taxon>
    </lineage>
</organism>
<comment type="caution">
    <text evidence="1">The sequence shown here is derived from an EMBL/GenBank/DDBJ whole genome shotgun (WGS) entry which is preliminary data.</text>
</comment>
<reference evidence="1 2" key="1">
    <citation type="journal article" date="2013" name="Genome Announc.">
        <title>Draft Genome Sequence of Shewanella decolorationis S12, a Dye-Degrading Bacterium Isolated from a Wastewater Treatment Plant.</title>
        <authorList>
            <person name="Xu M."/>
            <person name="Fang Y."/>
            <person name="Liu J."/>
            <person name="Chen X."/>
            <person name="Sun G."/>
            <person name="Guo J."/>
            <person name="Hua Z."/>
            <person name="Tu Q."/>
            <person name="Wu L."/>
            <person name="Zhou J."/>
            <person name="Liu X."/>
        </authorList>
    </citation>
    <scope>NUCLEOTIDE SEQUENCE [LARGE SCALE GENOMIC DNA]</scope>
    <source>
        <strain evidence="1 2">S12</strain>
    </source>
</reference>
<sequence length="264" mass="29377">MYEFVLKHKRTLYIRVNQENGRNTVNNNLQKKRLAKLAGLALTTSLFSSIAAAEVSGEIGLTNDYRFRGVSQTAGDPAVQGGIDWSFESGFSVGAWASNVDFDEPGYNGPDIEYDFYVAYGGEINDNLSYDVTLYRYNYSGESDLGYFEVTAGVEFSGFRVAYWFTNDYGGSDLDYHYGEINYSYEFVENWSLDLHYGYNVGDALDDGEGFDSYSDYSVGVSTELMGFGLSLAWLGTDLSGDQKVSDGVFQNDDTVLARVSYAF</sequence>
<evidence type="ECO:0000313" key="2">
    <source>
        <dbReference type="Proteomes" id="UP000017548"/>
    </source>
</evidence>